<dbReference type="EMBL" id="QTSX02005775">
    <property type="protein sequence ID" value="KAJ9057679.1"/>
    <property type="molecule type" value="Genomic_DNA"/>
</dbReference>
<name>A0ACC2S5R9_9FUNG</name>
<keyword evidence="2" id="KW-1185">Reference proteome</keyword>
<organism evidence="1 2">
    <name type="scientific">Entomophthora muscae</name>
    <dbReference type="NCBI Taxonomy" id="34485"/>
    <lineage>
        <taxon>Eukaryota</taxon>
        <taxon>Fungi</taxon>
        <taxon>Fungi incertae sedis</taxon>
        <taxon>Zoopagomycota</taxon>
        <taxon>Entomophthoromycotina</taxon>
        <taxon>Entomophthoromycetes</taxon>
        <taxon>Entomophthorales</taxon>
        <taxon>Entomophthoraceae</taxon>
        <taxon>Entomophthora</taxon>
    </lineage>
</organism>
<evidence type="ECO:0000313" key="2">
    <source>
        <dbReference type="Proteomes" id="UP001165960"/>
    </source>
</evidence>
<comment type="caution">
    <text evidence="1">The sequence shown here is derived from an EMBL/GenBank/DDBJ whole genome shotgun (WGS) entry which is preliminary data.</text>
</comment>
<reference evidence="1" key="1">
    <citation type="submission" date="2022-04" db="EMBL/GenBank/DDBJ databases">
        <title>Genome of the entomopathogenic fungus Entomophthora muscae.</title>
        <authorList>
            <person name="Elya C."/>
            <person name="Lovett B.R."/>
            <person name="Lee E."/>
            <person name="Macias A.M."/>
            <person name="Hajek A.E."/>
            <person name="De Bivort B.L."/>
            <person name="Kasson M.T."/>
            <person name="De Fine Licht H.H."/>
            <person name="Stajich J.E."/>
        </authorList>
    </citation>
    <scope>NUCLEOTIDE SEQUENCE</scope>
    <source>
        <strain evidence="1">Berkeley</strain>
    </source>
</reference>
<dbReference type="Proteomes" id="UP001165960">
    <property type="component" value="Unassembled WGS sequence"/>
</dbReference>
<protein>
    <submittedName>
        <fullName evidence="1">Uncharacterized protein</fullName>
    </submittedName>
</protein>
<proteinExistence type="predicted"/>
<sequence>MFSKTLCIILHLFLLVASQKERIVAVGDIHGDITNAKKVMHMAGATDKEGNWIGGSDLTLVQTGDVLDRGKDTIELFKWLMKLKDQAEKAGGKFVMLLGNHEIMNLRGDWHYVSKDEEKTFGSTEERKKAFSKDGWIGKFLRTLPVSTVIDGTVFVHGGIRKISVVQGIPKMNAMISKYINDATDPDAKFGRFIAKSEDGPVWYRGYYEKPEPEACKELKDVLAFLGAQRMVMAHTITDSRQIVSRCNGMAYFIDVAISSSMKTTNGMAALQLTKTAATAIYTDKKDKLAFIPSDIKKK</sequence>
<accession>A0ACC2S5R9</accession>
<gene>
    <name evidence="1" type="ORF">DSO57_1020415</name>
</gene>
<evidence type="ECO:0000313" key="1">
    <source>
        <dbReference type="EMBL" id="KAJ9057679.1"/>
    </source>
</evidence>